<feature type="domain" description="Calcineurin-like phosphoesterase" evidence="2">
    <location>
        <begin position="139"/>
        <end position="331"/>
    </location>
</feature>
<dbReference type="PANTHER" id="PTHR22953:SF153">
    <property type="entry name" value="PURPLE ACID PHOSPHATASE"/>
    <property type="match status" value="1"/>
</dbReference>
<dbReference type="Gene3D" id="3.60.21.10">
    <property type="match status" value="1"/>
</dbReference>
<dbReference type="InterPro" id="IPR039331">
    <property type="entry name" value="PAPs-like"/>
</dbReference>
<dbReference type="SUPFAM" id="SSF56300">
    <property type="entry name" value="Metallo-dependent phosphatases"/>
    <property type="match status" value="1"/>
</dbReference>
<dbReference type="InterPro" id="IPR004843">
    <property type="entry name" value="Calcineurin-like_PHP"/>
</dbReference>
<evidence type="ECO:0000313" key="5">
    <source>
        <dbReference type="Proteomes" id="UP001595766"/>
    </source>
</evidence>
<dbReference type="Pfam" id="PF00149">
    <property type="entry name" value="Metallophos"/>
    <property type="match status" value="1"/>
</dbReference>
<dbReference type="InterPro" id="IPR029052">
    <property type="entry name" value="Metallo-depent_PP-like"/>
</dbReference>
<evidence type="ECO:0000259" key="2">
    <source>
        <dbReference type="Pfam" id="PF00149"/>
    </source>
</evidence>
<dbReference type="RefSeq" id="WP_241291911.1">
    <property type="nucleotide sequence ID" value="NZ_JAKZGR010000002.1"/>
</dbReference>
<dbReference type="InterPro" id="IPR008963">
    <property type="entry name" value="Purple_acid_Pase-like_N"/>
</dbReference>
<sequence length="452" mass="52179">MMHQIQTKVLLLMTLTWATISVAIAQENISSKFIDRITLHLAEDPSQGFAVGFRTSFHYETAYIEVAHDQSTPELKPIVSKEASKYKFNASPEEAYYFKVAVEGLKENTSYVYRVGQEDTWSEWFSVSTGKSNDNSFSFIYLGDIQNDIKSLASRVVRKSYQQTPNASFMLYAGDLINRTHNDQEWGEWYEAGAWIHAQVPILATPGNHEYTRDEARNLVLDKHWDKQFNFPKNGPAPYQSSVYFQDYGNMRIFCLDSQLIMLDSAAREVQLAWLEEQLKATTHTWKLVLMHHPIYSVSDNRDNQVLRERFQPLFENYGVDLVLQGHDHTYGRGFKPNVENEKAKGPMYIVSVAGPKMYSPTLDRWMERSGANLQLYQSIQVENNKLSYACFTTDGVKYDGFDLTKNASGTAFREHKNLDLERNQLPIGRLEKLNPKDIPKYNKLYHTTYED</sequence>
<dbReference type="EMBL" id="JBHSAV010000053">
    <property type="protein sequence ID" value="MFC3977250.1"/>
    <property type="molecule type" value="Genomic_DNA"/>
</dbReference>
<comment type="caution">
    <text evidence="4">The sequence shown here is derived from an EMBL/GenBank/DDBJ whole genome shotgun (WGS) entry which is preliminary data.</text>
</comment>
<keyword evidence="5" id="KW-1185">Reference proteome</keyword>
<evidence type="ECO:0000313" key="4">
    <source>
        <dbReference type="EMBL" id="MFC3977250.1"/>
    </source>
</evidence>
<keyword evidence="1" id="KW-0732">Signal</keyword>
<proteinExistence type="predicted"/>
<dbReference type="Gene3D" id="2.60.40.380">
    <property type="entry name" value="Purple acid phosphatase-like, N-terminal"/>
    <property type="match status" value="1"/>
</dbReference>
<gene>
    <name evidence="4" type="ORF">ACFOUP_12755</name>
</gene>
<evidence type="ECO:0000256" key="1">
    <source>
        <dbReference type="ARBA" id="ARBA00022729"/>
    </source>
</evidence>
<name>A0ABV8EMW1_9BACT</name>
<dbReference type="InterPro" id="IPR015914">
    <property type="entry name" value="PAPs_N"/>
</dbReference>
<accession>A0ABV8EMW1</accession>
<feature type="domain" description="Purple acid phosphatase N-terminal" evidence="3">
    <location>
        <begin position="35"/>
        <end position="129"/>
    </location>
</feature>
<dbReference type="Pfam" id="PF16656">
    <property type="entry name" value="Pur_ac_phosph_N"/>
    <property type="match status" value="1"/>
</dbReference>
<dbReference type="SUPFAM" id="SSF49363">
    <property type="entry name" value="Purple acid phosphatase, N-terminal domain"/>
    <property type="match status" value="1"/>
</dbReference>
<dbReference type="Proteomes" id="UP001595766">
    <property type="component" value="Unassembled WGS sequence"/>
</dbReference>
<dbReference type="PANTHER" id="PTHR22953">
    <property type="entry name" value="ACID PHOSPHATASE RELATED"/>
    <property type="match status" value="1"/>
</dbReference>
<organism evidence="4 5">
    <name type="scientific">Belliella kenyensis</name>
    <dbReference type="NCBI Taxonomy" id="1472724"/>
    <lineage>
        <taxon>Bacteria</taxon>
        <taxon>Pseudomonadati</taxon>
        <taxon>Bacteroidota</taxon>
        <taxon>Cytophagia</taxon>
        <taxon>Cytophagales</taxon>
        <taxon>Cyclobacteriaceae</taxon>
        <taxon>Belliella</taxon>
    </lineage>
</organism>
<evidence type="ECO:0000259" key="3">
    <source>
        <dbReference type="Pfam" id="PF16656"/>
    </source>
</evidence>
<reference evidence="5" key="1">
    <citation type="journal article" date="2019" name="Int. J. Syst. Evol. Microbiol.">
        <title>The Global Catalogue of Microorganisms (GCM) 10K type strain sequencing project: providing services to taxonomists for standard genome sequencing and annotation.</title>
        <authorList>
            <consortium name="The Broad Institute Genomics Platform"/>
            <consortium name="The Broad Institute Genome Sequencing Center for Infectious Disease"/>
            <person name="Wu L."/>
            <person name="Ma J."/>
        </authorList>
    </citation>
    <scope>NUCLEOTIDE SEQUENCE [LARGE SCALE GENOMIC DNA]</scope>
    <source>
        <strain evidence="5">CECT 8551</strain>
    </source>
</reference>
<protein>
    <submittedName>
        <fullName evidence="4">Metallophosphoesterase</fullName>
    </submittedName>
</protein>